<dbReference type="Gene3D" id="1.10.10.10">
    <property type="entry name" value="Winged helix-like DNA-binding domain superfamily/Winged helix DNA-binding domain"/>
    <property type="match status" value="1"/>
</dbReference>
<dbReference type="EMBL" id="BAAARJ010000023">
    <property type="protein sequence ID" value="GAA2633972.1"/>
    <property type="molecule type" value="Genomic_DNA"/>
</dbReference>
<protein>
    <recommendedName>
        <fullName evidence="4">HTH luxR-type domain-containing protein</fullName>
    </recommendedName>
</protein>
<feature type="region of interest" description="Disordered" evidence="1">
    <location>
        <begin position="19"/>
        <end position="65"/>
    </location>
</feature>
<dbReference type="SUPFAM" id="SSF46894">
    <property type="entry name" value="C-terminal effector domain of the bipartite response regulators"/>
    <property type="match status" value="1"/>
</dbReference>
<keyword evidence="3" id="KW-1185">Reference proteome</keyword>
<evidence type="ECO:0000313" key="2">
    <source>
        <dbReference type="EMBL" id="GAA2633972.1"/>
    </source>
</evidence>
<evidence type="ECO:0000256" key="1">
    <source>
        <dbReference type="SAM" id="MobiDB-lite"/>
    </source>
</evidence>
<dbReference type="RefSeq" id="WP_344569994.1">
    <property type="nucleotide sequence ID" value="NZ_BAAARJ010000023.1"/>
</dbReference>
<evidence type="ECO:0000313" key="3">
    <source>
        <dbReference type="Proteomes" id="UP001501447"/>
    </source>
</evidence>
<reference evidence="3" key="1">
    <citation type="journal article" date="2019" name="Int. J. Syst. Evol. Microbiol.">
        <title>The Global Catalogue of Microorganisms (GCM) 10K type strain sequencing project: providing services to taxonomists for standard genome sequencing and annotation.</title>
        <authorList>
            <consortium name="The Broad Institute Genomics Platform"/>
            <consortium name="The Broad Institute Genome Sequencing Center for Infectious Disease"/>
            <person name="Wu L."/>
            <person name="Ma J."/>
        </authorList>
    </citation>
    <scope>NUCLEOTIDE SEQUENCE [LARGE SCALE GENOMIC DNA]</scope>
    <source>
        <strain evidence="3">JCM 16373</strain>
    </source>
</reference>
<gene>
    <name evidence="2" type="ORF">GCM10009863_57770</name>
</gene>
<proteinExistence type="predicted"/>
<organism evidence="2 3">
    <name type="scientific">Streptomyces axinellae</name>
    <dbReference type="NCBI Taxonomy" id="552788"/>
    <lineage>
        <taxon>Bacteria</taxon>
        <taxon>Bacillati</taxon>
        <taxon>Actinomycetota</taxon>
        <taxon>Actinomycetes</taxon>
        <taxon>Kitasatosporales</taxon>
        <taxon>Streptomycetaceae</taxon>
        <taxon>Streptomyces</taxon>
    </lineage>
</organism>
<name>A0ABP6D2I6_9ACTN</name>
<dbReference type="InterPro" id="IPR016032">
    <property type="entry name" value="Sig_transdc_resp-reg_C-effctor"/>
</dbReference>
<accession>A0ABP6D2I6</accession>
<evidence type="ECO:0008006" key="4">
    <source>
        <dbReference type="Google" id="ProtNLM"/>
    </source>
</evidence>
<dbReference type="Proteomes" id="UP001501447">
    <property type="component" value="Unassembled WGS sequence"/>
</dbReference>
<sequence>MTSGERKAVALTAHGLPDDEIADRPVISPATTKTYISQAMAEPRARARAETSRPPKPRGDSGRPS</sequence>
<feature type="compositionally biased region" description="Basic and acidic residues" evidence="1">
    <location>
        <begin position="43"/>
        <end position="65"/>
    </location>
</feature>
<dbReference type="InterPro" id="IPR036388">
    <property type="entry name" value="WH-like_DNA-bd_sf"/>
</dbReference>
<comment type="caution">
    <text evidence="2">The sequence shown here is derived from an EMBL/GenBank/DDBJ whole genome shotgun (WGS) entry which is preliminary data.</text>
</comment>